<dbReference type="EMBL" id="MDDC01000012">
    <property type="protein sequence ID" value="OIQ58702.1"/>
    <property type="molecule type" value="Genomic_DNA"/>
</dbReference>
<evidence type="ECO:0000256" key="1">
    <source>
        <dbReference type="SAM" id="MobiDB-lite"/>
    </source>
</evidence>
<name>A0A1J5NJG3_NEOTH</name>
<accession>A0A1J5NJG3</accession>
<evidence type="ECO:0000313" key="2">
    <source>
        <dbReference type="EMBL" id="OIQ58702.1"/>
    </source>
</evidence>
<gene>
    <name evidence="2" type="ORF">MOTE_16940</name>
</gene>
<dbReference type="Proteomes" id="UP000182811">
    <property type="component" value="Unassembled WGS sequence"/>
</dbReference>
<evidence type="ECO:0000313" key="3">
    <source>
        <dbReference type="Proteomes" id="UP000182811"/>
    </source>
</evidence>
<feature type="region of interest" description="Disordered" evidence="1">
    <location>
        <begin position="67"/>
        <end position="136"/>
    </location>
</feature>
<comment type="caution">
    <text evidence="2">The sequence shown here is derived from an EMBL/GenBank/DDBJ whole genome shotgun (WGS) entry which is preliminary data.</text>
</comment>
<proteinExistence type="predicted"/>
<dbReference type="AlphaFoldDB" id="A0A1J5NJG3"/>
<dbReference type="OrthoDB" id="1787464at2"/>
<reference evidence="2 3" key="1">
    <citation type="submission" date="2016-08" db="EMBL/GenBank/DDBJ databases">
        <title>Genome-based comparison of Moorella thermoacetic strains.</title>
        <authorList>
            <person name="Poehlein A."/>
            <person name="Bengelsdorf F.R."/>
            <person name="Esser C."/>
            <person name="Duerre P."/>
            <person name="Daniel R."/>
        </authorList>
    </citation>
    <scope>NUCLEOTIDE SEQUENCE [LARGE SCALE GENOMIC DNA]</scope>
    <source>
        <strain evidence="2 3">DSM 21394</strain>
    </source>
</reference>
<feature type="compositionally biased region" description="Low complexity" evidence="1">
    <location>
        <begin position="104"/>
        <end position="119"/>
    </location>
</feature>
<organism evidence="2 3">
    <name type="scientific">Neomoorella thermoacetica</name>
    <name type="common">Clostridium thermoaceticum</name>
    <dbReference type="NCBI Taxonomy" id="1525"/>
    <lineage>
        <taxon>Bacteria</taxon>
        <taxon>Bacillati</taxon>
        <taxon>Bacillota</taxon>
        <taxon>Clostridia</taxon>
        <taxon>Neomoorellales</taxon>
        <taxon>Neomoorellaceae</taxon>
        <taxon>Neomoorella</taxon>
    </lineage>
</organism>
<protein>
    <submittedName>
        <fullName evidence="2">Uncharacterized protein</fullName>
    </submittedName>
</protein>
<sequence>MLPDCHLNTDEVELHVDNAVIRVIRRLTYDLPHEVSAFIPRAEIRRRRYENGRLTWEEEIILNSLTVVHSPQRPPTGERLPAAGPGPGTTPAGPTGKSGGYGPVPGNAAPAAAMTATHPAGRDAGSRPARVRLHYC</sequence>